<feature type="region of interest" description="Disordered" evidence="1">
    <location>
        <begin position="1"/>
        <end position="58"/>
    </location>
</feature>
<feature type="compositionally biased region" description="Low complexity" evidence="1">
    <location>
        <begin position="1"/>
        <end position="12"/>
    </location>
</feature>
<feature type="compositionally biased region" description="Basic and acidic residues" evidence="1">
    <location>
        <begin position="17"/>
        <end position="31"/>
    </location>
</feature>
<evidence type="ECO:0000313" key="2">
    <source>
        <dbReference type="EMBL" id="NKY29961.1"/>
    </source>
</evidence>
<feature type="compositionally biased region" description="Basic residues" evidence="1">
    <location>
        <begin position="39"/>
        <end position="58"/>
    </location>
</feature>
<gene>
    <name evidence="2" type="ORF">HGB38_27675</name>
</gene>
<proteinExistence type="predicted"/>
<keyword evidence="3" id="KW-1185">Reference proteome</keyword>
<protein>
    <submittedName>
        <fullName evidence="2">Uncharacterized protein</fullName>
    </submittedName>
</protein>
<dbReference type="Proteomes" id="UP000540698">
    <property type="component" value="Unassembled WGS sequence"/>
</dbReference>
<accession>A0A7X6L8S5</accession>
<dbReference type="AlphaFoldDB" id="A0A7X6L8S5"/>
<sequence length="58" mass="6760">MNRAQEAVAETPPAAPERADLAAWRRRDALRRSNAARPVRSKRQYRRRDKHRKAAADH</sequence>
<evidence type="ECO:0000256" key="1">
    <source>
        <dbReference type="SAM" id="MobiDB-lite"/>
    </source>
</evidence>
<evidence type="ECO:0000313" key="3">
    <source>
        <dbReference type="Proteomes" id="UP000540698"/>
    </source>
</evidence>
<dbReference type="RefSeq" id="WP_168434212.1">
    <property type="nucleotide sequence ID" value="NZ_JAAXOS010000015.1"/>
</dbReference>
<comment type="caution">
    <text evidence="2">The sequence shown here is derived from an EMBL/GenBank/DDBJ whole genome shotgun (WGS) entry which is preliminary data.</text>
</comment>
<name>A0A7X6L8S5_9NOCA</name>
<organism evidence="2 3">
    <name type="scientific">Nocardia gamkensis</name>
    <dbReference type="NCBI Taxonomy" id="352869"/>
    <lineage>
        <taxon>Bacteria</taxon>
        <taxon>Bacillati</taxon>
        <taxon>Actinomycetota</taxon>
        <taxon>Actinomycetes</taxon>
        <taxon>Mycobacteriales</taxon>
        <taxon>Nocardiaceae</taxon>
        <taxon>Nocardia</taxon>
    </lineage>
</organism>
<reference evidence="2 3" key="1">
    <citation type="submission" date="2020-04" db="EMBL/GenBank/DDBJ databases">
        <title>MicrobeNet Type strains.</title>
        <authorList>
            <person name="Nicholson A.C."/>
        </authorList>
    </citation>
    <scope>NUCLEOTIDE SEQUENCE [LARGE SCALE GENOMIC DNA]</scope>
    <source>
        <strain evidence="2 3">DSM 44956</strain>
    </source>
</reference>
<dbReference type="EMBL" id="JAAXOS010000015">
    <property type="protein sequence ID" value="NKY29961.1"/>
    <property type="molecule type" value="Genomic_DNA"/>
</dbReference>